<keyword evidence="3" id="KW-1185">Reference proteome</keyword>
<dbReference type="AlphaFoldDB" id="A0AAD5MS10"/>
<accession>A0AAD5MS10</accession>
<dbReference type="EMBL" id="JAHQIW010004793">
    <property type="protein sequence ID" value="KAJ1363720.1"/>
    <property type="molecule type" value="Genomic_DNA"/>
</dbReference>
<dbReference type="Proteomes" id="UP001196413">
    <property type="component" value="Unassembled WGS sequence"/>
</dbReference>
<feature type="region of interest" description="Disordered" evidence="1">
    <location>
        <begin position="113"/>
        <end position="174"/>
    </location>
</feature>
<name>A0AAD5MS10_PARTN</name>
<proteinExistence type="predicted"/>
<comment type="caution">
    <text evidence="2">The sequence shown here is derived from an EMBL/GenBank/DDBJ whole genome shotgun (WGS) entry which is preliminary data.</text>
</comment>
<evidence type="ECO:0000313" key="3">
    <source>
        <dbReference type="Proteomes" id="UP001196413"/>
    </source>
</evidence>
<protein>
    <submittedName>
        <fullName evidence="2">Uncharacterized protein</fullName>
    </submittedName>
</protein>
<evidence type="ECO:0000313" key="2">
    <source>
        <dbReference type="EMBL" id="KAJ1363720.1"/>
    </source>
</evidence>
<evidence type="ECO:0000256" key="1">
    <source>
        <dbReference type="SAM" id="MobiDB-lite"/>
    </source>
</evidence>
<gene>
    <name evidence="2" type="ORF">KIN20_023642</name>
</gene>
<sequence>MASVFRDKAINVAILSTTVSFRSFTFWRPKALVCFTSRSKTPFMKTSKKWFGFIQTSAASILVAQRYEKQHKIRKVDLSFPRVVQATQTADDSREQVVSQRIGNLRQKMVQKARAAAATQLPPTSAGSSIDGHHPNGRLTSPGPPHLTRSNLEEQRTTSKGESRRNPEVRRVQHEGQCAAKANLTIFRYRSGHCLRQTEGPHIKNH</sequence>
<feature type="compositionally biased region" description="Basic and acidic residues" evidence="1">
    <location>
        <begin position="151"/>
        <end position="174"/>
    </location>
</feature>
<organism evidence="2 3">
    <name type="scientific">Parelaphostrongylus tenuis</name>
    <name type="common">Meningeal worm</name>
    <dbReference type="NCBI Taxonomy" id="148309"/>
    <lineage>
        <taxon>Eukaryota</taxon>
        <taxon>Metazoa</taxon>
        <taxon>Ecdysozoa</taxon>
        <taxon>Nematoda</taxon>
        <taxon>Chromadorea</taxon>
        <taxon>Rhabditida</taxon>
        <taxon>Rhabditina</taxon>
        <taxon>Rhabditomorpha</taxon>
        <taxon>Strongyloidea</taxon>
        <taxon>Metastrongylidae</taxon>
        <taxon>Parelaphostrongylus</taxon>
    </lineage>
</organism>
<reference evidence="2" key="1">
    <citation type="submission" date="2021-06" db="EMBL/GenBank/DDBJ databases">
        <title>Parelaphostrongylus tenuis whole genome reference sequence.</title>
        <authorList>
            <person name="Garwood T.J."/>
            <person name="Larsen P.A."/>
            <person name="Fountain-Jones N.M."/>
            <person name="Garbe J.R."/>
            <person name="Macchietto M.G."/>
            <person name="Kania S.A."/>
            <person name="Gerhold R.W."/>
            <person name="Richards J.E."/>
            <person name="Wolf T.M."/>
        </authorList>
    </citation>
    <scope>NUCLEOTIDE SEQUENCE</scope>
    <source>
        <strain evidence="2">MNPRO001-30</strain>
        <tissue evidence="2">Meninges</tissue>
    </source>
</reference>